<dbReference type="SUPFAM" id="SSF50998">
    <property type="entry name" value="Quinoprotein alcohol dehydrogenase-like"/>
    <property type="match status" value="1"/>
</dbReference>
<gene>
    <name evidence="4" type="ORF">OAUR00152_LOCUS18370</name>
</gene>
<dbReference type="InterPro" id="IPR011047">
    <property type="entry name" value="Quinoprotein_ADH-like_sf"/>
</dbReference>
<evidence type="ECO:0000313" key="4">
    <source>
        <dbReference type="EMBL" id="CAE2245166.1"/>
    </source>
</evidence>
<name>A0A7S4IZW6_9STRA</name>
<evidence type="ECO:0000256" key="2">
    <source>
        <dbReference type="SAM" id="Phobius"/>
    </source>
</evidence>
<feature type="compositionally biased region" description="Polar residues" evidence="1">
    <location>
        <begin position="441"/>
        <end position="451"/>
    </location>
</feature>
<keyword evidence="2" id="KW-0472">Membrane</keyword>
<dbReference type="Gene3D" id="2.130.10.10">
    <property type="entry name" value="YVTN repeat-like/Quinoprotein amine dehydrogenase"/>
    <property type="match status" value="1"/>
</dbReference>
<dbReference type="SMART" id="SM00564">
    <property type="entry name" value="PQQ"/>
    <property type="match status" value="4"/>
</dbReference>
<feature type="domain" description="Pyrrolo-quinoline quinone repeat" evidence="3">
    <location>
        <begin position="300"/>
        <end position="395"/>
    </location>
</feature>
<keyword evidence="2" id="KW-0812">Transmembrane</keyword>
<dbReference type="InterPro" id="IPR018391">
    <property type="entry name" value="PQQ_b-propeller_rpt"/>
</dbReference>
<proteinExistence type="predicted"/>
<dbReference type="InterPro" id="IPR015943">
    <property type="entry name" value="WD40/YVTN_repeat-like_dom_sf"/>
</dbReference>
<dbReference type="AlphaFoldDB" id="A0A7S4IZW6"/>
<feature type="compositionally biased region" description="Low complexity" evidence="1">
    <location>
        <begin position="555"/>
        <end position="572"/>
    </location>
</feature>
<feature type="transmembrane region" description="Helical" evidence="2">
    <location>
        <begin position="615"/>
        <end position="638"/>
    </location>
</feature>
<sequence>MTNSTSLSYYDFPLLRWSVDLRKAGGLIDPATSRHNAVQISPDDKRLYVTTNGGTLYVLKPDDGIVARKHVAEAIADGWDVRCESGISFYDGSSEQFLVYSLTDIPPNGSNEIVQSRIISVRHPQGSHQWISKSIPGRVSGTPTIGSDGSFVYFTHNTDRDTVGHFTMLFSTNGDVFFTESSSARGIGVGVPYAPLALAHNPSEGNFNQGAGNANDLAIWGYGSSGGDQASEGGIMSFQLPVGFSGMDRTGLGSISLQSTTWSTISKPTLSGDGQSLFFSVSKASLRGWRNKKFSRAASWKRELTKSPKSNQQPLFSSASLSRDEKRLFSASASTSFHAINAETGIVEWSVTTYSDIVNEARVSPDDKFVYTVERGNGKVTSYNTTDGRTLWSADCSDFHGDQFCQYSVEADFSVSSDGCHIYYGDIHGTVTAFSVGYDPQRQQSSTNDTSNAEREGSPGIHATTSGPSSPPSIVPSIRISLQPSGTPTVENSVAPSAKPTVMPTSAHPSPEPSHQPTAKLSTSKSPQRIPTSLSPTELPTIPMTHVPTNFPHLPTSAPSISTSAPSTSPRSNQPSIAKLLPVSSGNNNDGSAGFLSSQEQSSLQKDLYGAPVEVIVVTAIVVAAAFVFVALLTAFIVRLHINHKRKRVARTLEISAETDAEHIWPDDDDEAIFSRVSC</sequence>
<feature type="compositionally biased region" description="Polar residues" evidence="1">
    <location>
        <begin position="482"/>
        <end position="495"/>
    </location>
</feature>
<evidence type="ECO:0000259" key="3">
    <source>
        <dbReference type="Pfam" id="PF13360"/>
    </source>
</evidence>
<evidence type="ECO:0000256" key="1">
    <source>
        <dbReference type="SAM" id="MobiDB-lite"/>
    </source>
</evidence>
<reference evidence="4" key="1">
    <citation type="submission" date="2021-01" db="EMBL/GenBank/DDBJ databases">
        <authorList>
            <person name="Corre E."/>
            <person name="Pelletier E."/>
            <person name="Niang G."/>
            <person name="Scheremetjew M."/>
            <person name="Finn R."/>
            <person name="Kale V."/>
            <person name="Holt S."/>
            <person name="Cochrane G."/>
            <person name="Meng A."/>
            <person name="Brown T."/>
            <person name="Cohen L."/>
        </authorList>
    </citation>
    <scope>NUCLEOTIDE SEQUENCE</scope>
    <source>
        <strain evidence="4">Isolate 1302-5</strain>
    </source>
</reference>
<protein>
    <recommendedName>
        <fullName evidence="3">Pyrrolo-quinoline quinone repeat domain-containing protein</fullName>
    </recommendedName>
</protein>
<accession>A0A7S4IZW6</accession>
<keyword evidence="2" id="KW-1133">Transmembrane helix</keyword>
<feature type="compositionally biased region" description="Polar residues" evidence="1">
    <location>
        <begin position="503"/>
        <end position="538"/>
    </location>
</feature>
<organism evidence="4">
    <name type="scientific">Odontella aurita</name>
    <dbReference type="NCBI Taxonomy" id="265563"/>
    <lineage>
        <taxon>Eukaryota</taxon>
        <taxon>Sar</taxon>
        <taxon>Stramenopiles</taxon>
        <taxon>Ochrophyta</taxon>
        <taxon>Bacillariophyta</taxon>
        <taxon>Mediophyceae</taxon>
        <taxon>Biddulphiophycidae</taxon>
        <taxon>Eupodiscales</taxon>
        <taxon>Odontellaceae</taxon>
        <taxon>Odontella</taxon>
    </lineage>
</organism>
<dbReference type="InterPro" id="IPR002372">
    <property type="entry name" value="PQQ_rpt_dom"/>
</dbReference>
<dbReference type="Pfam" id="PF13360">
    <property type="entry name" value="PQQ_2"/>
    <property type="match status" value="1"/>
</dbReference>
<feature type="region of interest" description="Disordered" evidence="1">
    <location>
        <begin position="440"/>
        <end position="584"/>
    </location>
</feature>
<dbReference type="EMBL" id="HBKQ01027114">
    <property type="protein sequence ID" value="CAE2245166.1"/>
    <property type="molecule type" value="Transcribed_RNA"/>
</dbReference>